<gene>
    <name evidence="2" type="ORF">O3G_MSEX013296</name>
</gene>
<name>A0A921ZSA7_MANSE</name>
<evidence type="ECO:0000313" key="3">
    <source>
        <dbReference type="Proteomes" id="UP000791440"/>
    </source>
</evidence>
<evidence type="ECO:0000259" key="1">
    <source>
        <dbReference type="PROSITE" id="PS50097"/>
    </source>
</evidence>
<comment type="caution">
    <text evidence="2">The sequence shown here is derived from an EMBL/GenBank/DDBJ whole genome shotgun (WGS) entry which is preliminary data.</text>
</comment>
<dbReference type="AlphaFoldDB" id="A0A921ZSA7"/>
<organism evidence="2 3">
    <name type="scientific">Manduca sexta</name>
    <name type="common">Tobacco hawkmoth</name>
    <name type="synonym">Tobacco hornworm</name>
    <dbReference type="NCBI Taxonomy" id="7130"/>
    <lineage>
        <taxon>Eukaryota</taxon>
        <taxon>Metazoa</taxon>
        <taxon>Ecdysozoa</taxon>
        <taxon>Arthropoda</taxon>
        <taxon>Hexapoda</taxon>
        <taxon>Insecta</taxon>
        <taxon>Pterygota</taxon>
        <taxon>Neoptera</taxon>
        <taxon>Endopterygota</taxon>
        <taxon>Lepidoptera</taxon>
        <taxon>Glossata</taxon>
        <taxon>Ditrysia</taxon>
        <taxon>Bombycoidea</taxon>
        <taxon>Sphingidae</taxon>
        <taxon>Sphinginae</taxon>
        <taxon>Sphingini</taxon>
        <taxon>Manduca</taxon>
    </lineage>
</organism>
<sequence>MESKESASSSERVISFTDSPDVVFGHKRCNTSDVKWVAIKELYEKIQRPHYYDIGGTYNDESPDYWFTCKTEQVLDIYLLHLFVYKYGEGAYNVAVSVGNYLKTDKKNNTIHLPRLLKEYDFNNTRSLLDLYKDEDEHNINRFEYITTYKFTDLDIEFMKDKIFLIAVSFGPHKAVDLDIVNEIKLSHDYGELFKDPVGSDFTIESSDGEKFEVHKIILSAHSTVFKAMFKEETAESQNSYVKLVDVKGEDLKYMLEYIYTGTIKDLDNVDFANVLILADMYNLKGLFTLSQIALEKQLTPSNVMYTLIIADMYDAEYLKNSTMKYLKKNASTLDKNAFSEIIMLL</sequence>
<dbReference type="SMART" id="SM00225">
    <property type="entry name" value="BTB"/>
    <property type="match status" value="1"/>
</dbReference>
<dbReference type="Pfam" id="PF00651">
    <property type="entry name" value="BTB"/>
    <property type="match status" value="1"/>
</dbReference>
<dbReference type="CDD" id="cd18186">
    <property type="entry name" value="BTB_POZ_ZBTB_KLHL-like"/>
    <property type="match status" value="1"/>
</dbReference>
<accession>A0A921ZSA7</accession>
<protein>
    <recommendedName>
        <fullName evidence="1">BTB domain-containing protein</fullName>
    </recommendedName>
</protein>
<dbReference type="EMBL" id="JH668852">
    <property type="protein sequence ID" value="KAG6462488.1"/>
    <property type="molecule type" value="Genomic_DNA"/>
</dbReference>
<reference evidence="2" key="2">
    <citation type="submission" date="2020-12" db="EMBL/GenBank/DDBJ databases">
        <authorList>
            <person name="Kanost M."/>
        </authorList>
    </citation>
    <scope>NUCLEOTIDE SEQUENCE</scope>
</reference>
<dbReference type="PANTHER" id="PTHR24413">
    <property type="entry name" value="SPECKLE-TYPE POZ PROTEIN"/>
    <property type="match status" value="1"/>
</dbReference>
<proteinExistence type="predicted"/>
<dbReference type="SUPFAM" id="SSF54695">
    <property type="entry name" value="POZ domain"/>
    <property type="match status" value="1"/>
</dbReference>
<dbReference type="InterPro" id="IPR011333">
    <property type="entry name" value="SKP1/BTB/POZ_sf"/>
</dbReference>
<dbReference type="InterPro" id="IPR000210">
    <property type="entry name" value="BTB/POZ_dom"/>
</dbReference>
<dbReference type="Gene3D" id="3.30.710.10">
    <property type="entry name" value="Potassium Channel Kv1.1, Chain A"/>
    <property type="match status" value="1"/>
</dbReference>
<dbReference type="Proteomes" id="UP000791440">
    <property type="component" value="Unassembled WGS sequence"/>
</dbReference>
<reference evidence="2" key="1">
    <citation type="journal article" date="2016" name="Insect Biochem. Mol. Biol.">
        <title>Multifaceted biological insights from a draft genome sequence of the tobacco hornworm moth, Manduca sexta.</title>
        <authorList>
            <person name="Kanost M.R."/>
            <person name="Arrese E.L."/>
            <person name="Cao X."/>
            <person name="Chen Y.R."/>
            <person name="Chellapilla S."/>
            <person name="Goldsmith M.R."/>
            <person name="Grosse-Wilde E."/>
            <person name="Heckel D.G."/>
            <person name="Herndon N."/>
            <person name="Jiang H."/>
            <person name="Papanicolaou A."/>
            <person name="Qu J."/>
            <person name="Soulages J.L."/>
            <person name="Vogel H."/>
            <person name="Walters J."/>
            <person name="Waterhouse R.M."/>
            <person name="Ahn S.J."/>
            <person name="Almeida F.C."/>
            <person name="An C."/>
            <person name="Aqrawi P."/>
            <person name="Bretschneider A."/>
            <person name="Bryant W.B."/>
            <person name="Bucks S."/>
            <person name="Chao H."/>
            <person name="Chevignon G."/>
            <person name="Christen J.M."/>
            <person name="Clarke D.F."/>
            <person name="Dittmer N.T."/>
            <person name="Ferguson L.C.F."/>
            <person name="Garavelou S."/>
            <person name="Gordon K.H.J."/>
            <person name="Gunaratna R.T."/>
            <person name="Han Y."/>
            <person name="Hauser F."/>
            <person name="He Y."/>
            <person name="Heidel-Fischer H."/>
            <person name="Hirsh A."/>
            <person name="Hu Y."/>
            <person name="Jiang H."/>
            <person name="Kalra D."/>
            <person name="Klinner C."/>
            <person name="Konig C."/>
            <person name="Kovar C."/>
            <person name="Kroll A.R."/>
            <person name="Kuwar S.S."/>
            <person name="Lee S.L."/>
            <person name="Lehman R."/>
            <person name="Li K."/>
            <person name="Li Z."/>
            <person name="Liang H."/>
            <person name="Lovelace S."/>
            <person name="Lu Z."/>
            <person name="Mansfield J.H."/>
            <person name="McCulloch K.J."/>
            <person name="Mathew T."/>
            <person name="Morton B."/>
            <person name="Muzny D.M."/>
            <person name="Neunemann D."/>
            <person name="Ongeri F."/>
            <person name="Pauchet Y."/>
            <person name="Pu L.L."/>
            <person name="Pyrousis I."/>
            <person name="Rao X.J."/>
            <person name="Redding A."/>
            <person name="Roesel C."/>
            <person name="Sanchez-Gracia A."/>
            <person name="Schaack S."/>
            <person name="Shukla A."/>
            <person name="Tetreau G."/>
            <person name="Wang Y."/>
            <person name="Xiong G.H."/>
            <person name="Traut W."/>
            <person name="Walsh T.K."/>
            <person name="Worley K.C."/>
            <person name="Wu D."/>
            <person name="Wu W."/>
            <person name="Wu Y.Q."/>
            <person name="Zhang X."/>
            <person name="Zou Z."/>
            <person name="Zucker H."/>
            <person name="Briscoe A.D."/>
            <person name="Burmester T."/>
            <person name="Clem R.J."/>
            <person name="Feyereisen R."/>
            <person name="Grimmelikhuijzen C.J.P."/>
            <person name="Hamodrakas S.J."/>
            <person name="Hansson B.S."/>
            <person name="Huguet E."/>
            <person name="Jermiin L.S."/>
            <person name="Lan Q."/>
            <person name="Lehman H.K."/>
            <person name="Lorenzen M."/>
            <person name="Merzendorfer H."/>
            <person name="Michalopoulos I."/>
            <person name="Morton D.B."/>
            <person name="Muthukrishnan S."/>
            <person name="Oakeshott J.G."/>
            <person name="Palmer W."/>
            <person name="Park Y."/>
            <person name="Passarelli A.L."/>
            <person name="Rozas J."/>
            <person name="Schwartz L.M."/>
            <person name="Smith W."/>
            <person name="Southgate A."/>
            <person name="Vilcinskas A."/>
            <person name="Vogt R."/>
            <person name="Wang P."/>
            <person name="Werren J."/>
            <person name="Yu X.Q."/>
            <person name="Zhou J.J."/>
            <person name="Brown S.J."/>
            <person name="Scherer S.E."/>
            <person name="Richards S."/>
            <person name="Blissard G.W."/>
        </authorList>
    </citation>
    <scope>NUCLEOTIDE SEQUENCE</scope>
</reference>
<keyword evidence="3" id="KW-1185">Reference proteome</keyword>
<feature type="domain" description="BTB" evidence="1">
    <location>
        <begin position="200"/>
        <end position="268"/>
    </location>
</feature>
<dbReference type="PROSITE" id="PS50097">
    <property type="entry name" value="BTB"/>
    <property type="match status" value="1"/>
</dbReference>
<evidence type="ECO:0000313" key="2">
    <source>
        <dbReference type="EMBL" id="KAG6462488.1"/>
    </source>
</evidence>